<sequence length="239" mass="26858">MNKFSRHKEYALLLAKRNLIVFSTTVIVAMNGHILPDAYWLVPLLAAVLVCCRFEKLRIGYAVFLAIVVSLVHAHQFVRQTNTLFNCAEDITINVRIESSFKSNLYFSSSSVAFNGKNTCGEPLSGRLLLRVKALPVPFAVGEIWQVRVKPIPIRGQRNGVGFDAESYYFSRSILAKVDLIEVIRRVEPPSLRGQLFQTFSILTDTLQNQPLLLALMFGDRAEIDSDTWQGLRQSGLAI</sequence>
<dbReference type="STRING" id="1481914.JCM19241_4001"/>
<feature type="transmembrane region" description="Helical" evidence="1">
    <location>
        <begin position="61"/>
        <end position="78"/>
    </location>
</feature>
<protein>
    <submittedName>
        <fullName evidence="3">DNA internalization-related competence protein</fullName>
    </submittedName>
</protein>
<dbReference type="Pfam" id="PF13567">
    <property type="entry name" value="DUF4131"/>
    <property type="match status" value="1"/>
</dbReference>
<dbReference type="InterPro" id="IPR025405">
    <property type="entry name" value="DUF4131"/>
</dbReference>
<proteinExistence type="predicted"/>
<accession>A0A0B8QQ21</accession>
<name>A0A0B8QQ21_9VIBR</name>
<keyword evidence="1" id="KW-1133">Transmembrane helix</keyword>
<gene>
    <name evidence="3" type="ORF">JCM19241_4001</name>
</gene>
<reference evidence="3 4" key="2">
    <citation type="submission" date="2015-01" db="EMBL/GenBank/DDBJ databases">
        <authorList>
            <consortium name="NBRP consortium"/>
            <person name="Sawabe T."/>
            <person name="Meirelles P."/>
            <person name="Feng G."/>
            <person name="Sayaka M."/>
            <person name="Hattori M."/>
            <person name="Ohkuma M."/>
        </authorList>
    </citation>
    <scope>NUCLEOTIDE SEQUENCE [LARGE SCALE GENOMIC DNA]</scope>
    <source>
        <strain evidence="4">JCM 19241</strain>
    </source>
</reference>
<evidence type="ECO:0000259" key="2">
    <source>
        <dbReference type="Pfam" id="PF13567"/>
    </source>
</evidence>
<dbReference type="EMBL" id="BBSC01000006">
    <property type="protein sequence ID" value="GAM76464.1"/>
    <property type="molecule type" value="Genomic_DNA"/>
</dbReference>
<organism evidence="3 4">
    <name type="scientific">Vibrio ishigakensis</name>
    <dbReference type="NCBI Taxonomy" id="1481914"/>
    <lineage>
        <taxon>Bacteria</taxon>
        <taxon>Pseudomonadati</taxon>
        <taxon>Pseudomonadota</taxon>
        <taxon>Gammaproteobacteria</taxon>
        <taxon>Vibrionales</taxon>
        <taxon>Vibrionaceae</taxon>
        <taxon>Vibrio</taxon>
    </lineage>
</organism>
<keyword evidence="1" id="KW-0812">Transmembrane</keyword>
<evidence type="ECO:0000256" key="1">
    <source>
        <dbReference type="SAM" id="Phobius"/>
    </source>
</evidence>
<comment type="caution">
    <text evidence="3">The sequence shown here is derived from an EMBL/GenBank/DDBJ whole genome shotgun (WGS) entry which is preliminary data.</text>
</comment>
<evidence type="ECO:0000313" key="4">
    <source>
        <dbReference type="Proteomes" id="UP000031666"/>
    </source>
</evidence>
<dbReference type="AlphaFoldDB" id="A0A0B8QQ21"/>
<feature type="domain" description="DUF4131" evidence="2">
    <location>
        <begin position="35"/>
        <end position="178"/>
    </location>
</feature>
<keyword evidence="1" id="KW-0472">Membrane</keyword>
<reference evidence="3 4" key="1">
    <citation type="submission" date="2015-01" db="EMBL/GenBank/DDBJ databases">
        <title>Vibrio sp. C94 JCM 19241 whole genome shotgun sequence.</title>
        <authorList>
            <person name="Sawabe T."/>
            <person name="Meirelles P."/>
            <person name="Feng G."/>
            <person name="Sayaka M."/>
            <person name="Hattori M."/>
            <person name="Ohkuma M."/>
        </authorList>
    </citation>
    <scope>NUCLEOTIDE SEQUENCE [LARGE SCALE GENOMIC DNA]</scope>
    <source>
        <strain evidence="4">JCM 19241</strain>
    </source>
</reference>
<feature type="transmembrane region" description="Helical" evidence="1">
    <location>
        <begin position="12"/>
        <end position="32"/>
    </location>
</feature>
<dbReference type="Proteomes" id="UP000031666">
    <property type="component" value="Unassembled WGS sequence"/>
</dbReference>
<evidence type="ECO:0000313" key="3">
    <source>
        <dbReference type="EMBL" id="GAM76464.1"/>
    </source>
</evidence>